<keyword evidence="2" id="KW-0653">Protein transport</keyword>
<sequence length="1540" mass="174305">MSVATLLSTDLQTLIAESRRRSPEIKHAAERSLATLKSQKPASLQEEVTFIREISQSSDFITPFLLSCSSRNAKFSTIAIQSLQRLIQIRAVPISRLDMLLEALTEATRLAVDIQLKVLQILPTLFQIYAEFIGGPLLAKLLLICAMLQQPSKLPMVVNTAAATQQQLVLALFEKVIDEDKSTSVDREEFEVSIDDDEKIKVPTSAYDAYNVFSDICSLIEHQKPSFLTFNVLSESFGLELLENIFTNYHNVFLSHPELGFLVRTRITPLLLRFFSNHKDFAIVVRVSRIILLLIKSQLSILEIEAEVILSLLTHVITSESNLPQWKKALSLEIFSAIFTDFDLTKVIFEVYDFATDKKKIITEFFTVCSDVIHESWAQNLLRMNDIVSIPPTDDCISTNNSSIRIPLVDILDKQEPPPIPKTYTLFLILGCTNSLCDGIGKFALEMSRAEDNTFKFITDEDESKHADVSLLKSIITTNAKSLVTIGSEYLYASVGSELFHTLIRALQKLCHASGVLGLVRERDSLLMLFSIATVSNVSKKPQQNERPSISGTFADAFSSTPSTPIKKNFFQERSLNARHVICFRALVSLTTSLGPILGHSWRFVLITFQWFSYFINGPAEYFSFKEIPEKPQLTPQDVTVIEQSLLKFGESTKSYDTPAYRLFVSELIALSTEAVHEDKVSAEPIEDDDFKICSFNKDFFLNKLDEYSKVNCVRYLEKENSADWSKISTFLSDVATSDNVIPELRVTACSVFNDIIMSVADTGFSAGGTTQKADLENMLFKSFSEVADKIIESHRGESFNSAESSIIHDTLKTLYELLNRYGPQFKNSWGSILYIIASPFKVLELFKHETSQKQLLKSAFEIMQLILNDFLQAIPLSSLKDVIDALENFCSQTFELNVSFSGVSYYWLISDHLRELASAEHDAKNFSVTSPEELMETIENTESTYIKVHALWLYLLRSLVHISNISRAEVKNGAVQTFFKIVDSHGSNLDWERAFPVVVKNLLSIDLEKPTSEAFDEMKAFVDSNSIILKGTTDLYCRFYITNKNTLYWEDLLECYKRFVALAVIPLSHITYKSLNQILGMLTDPSPEQRDLFFNFWCGQPIKYVAVDTDLYQDSLVELVGVFTRLHNFGPLTTQQLEQTLGIFNSMVRFPFLPKYSTDVLTPTKLQAAVLACIETIDISTDGDMVLSQISSMVLMPFQVRSRIIKKLQNVHKKDIPTYIAISKSSLELLESKLNVVKDFQSLVSNGTASRVIKNLLESVTGTIDDTEHYERILNSGIWMKSYEILFFIIEKVAPLLDAKELEDTDKKSALWSLIVDVVCTALPSNNLGRDEAFNTKYYIKFKEIILAKISQSTLSPELVTRFVAALWKSSMLYENNELETHLLELTLSPEETTKTMLEFKVEDYTTGPIHVLPQLEFRKLCLNDLFTFSKPDTNEKLLSATLPYLLCRVVLIIKKFAGSQRLLNRAPVPTVQQNELELLLTRLHELLQLMNKDNSKTYGPLLGVFPLILDNHQYIGKLRHTQGLLTGITAEFYKISSN</sequence>
<evidence type="ECO:0000259" key="4">
    <source>
        <dbReference type="Pfam" id="PF16206"/>
    </source>
</evidence>
<evidence type="ECO:0000256" key="2">
    <source>
        <dbReference type="ARBA" id="ARBA00022927"/>
    </source>
</evidence>
<dbReference type="SUPFAM" id="SSF48371">
    <property type="entry name" value="ARM repeat"/>
    <property type="match status" value="1"/>
</dbReference>
<dbReference type="PhylomeDB" id="A0A061BGU7"/>
<protein>
    <submittedName>
        <fullName evidence="6">CYFA0S28e00826g1_1</fullName>
    </submittedName>
</protein>
<feature type="domain" description="Mon2/Sec7/BIG1-like dimerisation and cyclophilin-binding" evidence="5">
    <location>
        <begin position="3"/>
        <end position="180"/>
    </location>
</feature>
<gene>
    <name evidence="6" type="ORF">CYFA0S_28e00826g</name>
</gene>
<keyword evidence="1" id="KW-0813">Transport</keyword>
<name>A0A061BGU7_CYBFA</name>
<dbReference type="InterPro" id="IPR016024">
    <property type="entry name" value="ARM-type_fold"/>
</dbReference>
<dbReference type="InterPro" id="IPR032691">
    <property type="entry name" value="Mon2/Sec7/BIG1-like_HUS"/>
</dbReference>
<evidence type="ECO:0000259" key="5">
    <source>
        <dbReference type="Pfam" id="PF16213"/>
    </source>
</evidence>
<dbReference type="VEuPathDB" id="FungiDB:BON22_4654"/>
<dbReference type="Pfam" id="PF16213">
    <property type="entry name" value="DCB"/>
    <property type="match status" value="1"/>
</dbReference>
<dbReference type="GO" id="GO:0005794">
    <property type="term" value="C:Golgi apparatus"/>
    <property type="evidence" value="ECO:0007669"/>
    <property type="project" value="UniProtKB-ARBA"/>
</dbReference>
<evidence type="ECO:0000256" key="1">
    <source>
        <dbReference type="ARBA" id="ARBA00022448"/>
    </source>
</evidence>
<dbReference type="Pfam" id="PF16206">
    <property type="entry name" value="Mon2_C"/>
    <property type="match status" value="1"/>
</dbReference>
<dbReference type="GO" id="GO:0015031">
    <property type="term" value="P:protein transport"/>
    <property type="evidence" value="ECO:0007669"/>
    <property type="project" value="UniProtKB-KW"/>
</dbReference>
<proteinExistence type="predicted"/>
<dbReference type="InterPro" id="IPR032817">
    <property type="entry name" value="Mon2_C"/>
</dbReference>
<accession>A0A061BGU7</accession>
<dbReference type="Pfam" id="PF12783">
    <property type="entry name" value="Sec7-like_HUS"/>
    <property type="match status" value="1"/>
</dbReference>
<evidence type="ECO:0000313" key="6">
    <source>
        <dbReference type="EMBL" id="CDR47103.1"/>
    </source>
</evidence>
<reference evidence="6" key="1">
    <citation type="journal article" date="2014" name="Genome Announc.">
        <title>Genome sequence of the yeast Cyberlindnera fabianii (Hansenula fabianii).</title>
        <authorList>
            <person name="Freel K.C."/>
            <person name="Sarilar V."/>
            <person name="Neuveglise C."/>
            <person name="Devillers H."/>
            <person name="Friedrich A."/>
            <person name="Schacherer J."/>
        </authorList>
    </citation>
    <scope>NUCLEOTIDE SEQUENCE</scope>
    <source>
        <strain evidence="6">YJS4271</strain>
    </source>
</reference>
<dbReference type="InterPro" id="IPR032629">
    <property type="entry name" value="DCB_dom"/>
</dbReference>
<organism evidence="6">
    <name type="scientific">Cyberlindnera fabianii</name>
    <name type="common">Yeast</name>
    <name type="synonym">Hansenula fabianii</name>
    <dbReference type="NCBI Taxonomy" id="36022"/>
    <lineage>
        <taxon>Eukaryota</taxon>
        <taxon>Fungi</taxon>
        <taxon>Dikarya</taxon>
        <taxon>Ascomycota</taxon>
        <taxon>Saccharomycotina</taxon>
        <taxon>Saccharomycetes</taxon>
        <taxon>Phaffomycetales</taxon>
        <taxon>Phaffomycetaceae</taxon>
        <taxon>Cyberlindnera</taxon>
    </lineage>
</organism>
<dbReference type="EMBL" id="LK052913">
    <property type="protein sequence ID" value="CDR47103.1"/>
    <property type="molecule type" value="Genomic_DNA"/>
</dbReference>
<dbReference type="OrthoDB" id="294853at2759"/>
<feature type="domain" description="Mon2/Sec7/BIG1-like HUS" evidence="3">
    <location>
        <begin position="206"/>
        <end position="361"/>
    </location>
</feature>
<feature type="domain" description="Mon2 C-terminal" evidence="4">
    <location>
        <begin position="870"/>
        <end position="1006"/>
    </location>
</feature>
<evidence type="ECO:0000259" key="3">
    <source>
        <dbReference type="Pfam" id="PF12783"/>
    </source>
</evidence>